<dbReference type="AlphaFoldDB" id="A0A0S7WEZ1"/>
<dbReference type="InterPro" id="IPR036259">
    <property type="entry name" value="MFS_trans_sf"/>
</dbReference>
<keyword evidence="1" id="KW-0812">Transmembrane</keyword>
<sequence length="78" mass="8297">LGAVFVQSTAVVAELSPVGKKSLYLAFFDSIIDVSFVVMPPVVGWLLVFGEKIPFVLCVLLMVASASLISIVSALFVH</sequence>
<feature type="non-terminal residue" evidence="2">
    <location>
        <position position="1"/>
    </location>
</feature>
<keyword evidence="1" id="KW-1133">Transmembrane helix</keyword>
<dbReference type="Proteomes" id="UP000051124">
    <property type="component" value="Unassembled WGS sequence"/>
</dbReference>
<protein>
    <recommendedName>
        <fullName evidence="4">Major facilitator superfamily (MFS) profile domain-containing protein</fullName>
    </recommendedName>
</protein>
<feature type="transmembrane region" description="Helical" evidence="1">
    <location>
        <begin position="53"/>
        <end position="77"/>
    </location>
</feature>
<evidence type="ECO:0000313" key="3">
    <source>
        <dbReference type="Proteomes" id="UP000051124"/>
    </source>
</evidence>
<comment type="caution">
    <text evidence="2">The sequence shown here is derived from an EMBL/GenBank/DDBJ whole genome shotgun (WGS) entry which is preliminary data.</text>
</comment>
<keyword evidence="1" id="KW-0472">Membrane</keyword>
<evidence type="ECO:0008006" key="4">
    <source>
        <dbReference type="Google" id="ProtNLM"/>
    </source>
</evidence>
<proteinExistence type="predicted"/>
<organism evidence="2 3">
    <name type="scientific">candidate division TA06 bacterium DG_26</name>
    <dbReference type="NCBI Taxonomy" id="1703771"/>
    <lineage>
        <taxon>Bacteria</taxon>
        <taxon>Bacteria division TA06</taxon>
    </lineage>
</organism>
<dbReference type="Gene3D" id="1.20.1250.20">
    <property type="entry name" value="MFS general substrate transporter like domains"/>
    <property type="match status" value="1"/>
</dbReference>
<dbReference type="EMBL" id="LIZT01000133">
    <property type="protein sequence ID" value="KPJ48204.1"/>
    <property type="molecule type" value="Genomic_DNA"/>
</dbReference>
<evidence type="ECO:0000256" key="1">
    <source>
        <dbReference type="SAM" id="Phobius"/>
    </source>
</evidence>
<feature type="transmembrane region" description="Helical" evidence="1">
    <location>
        <begin position="23"/>
        <end position="47"/>
    </location>
</feature>
<dbReference type="SUPFAM" id="SSF103473">
    <property type="entry name" value="MFS general substrate transporter"/>
    <property type="match status" value="1"/>
</dbReference>
<gene>
    <name evidence="2" type="ORF">AMJ40_07930</name>
</gene>
<reference evidence="2 3" key="1">
    <citation type="journal article" date="2015" name="Microbiome">
        <title>Genomic resolution of linkages in carbon, nitrogen, and sulfur cycling among widespread estuary sediment bacteria.</title>
        <authorList>
            <person name="Baker B.J."/>
            <person name="Lazar C.S."/>
            <person name="Teske A.P."/>
            <person name="Dick G.J."/>
        </authorList>
    </citation>
    <scope>NUCLEOTIDE SEQUENCE [LARGE SCALE GENOMIC DNA]</scope>
    <source>
        <strain evidence="2">DG_26</strain>
    </source>
</reference>
<name>A0A0S7WEZ1_UNCT6</name>
<evidence type="ECO:0000313" key="2">
    <source>
        <dbReference type="EMBL" id="KPJ48204.1"/>
    </source>
</evidence>
<accession>A0A0S7WEZ1</accession>